<organism evidence="1 2">
    <name type="scientific">Candidatus Wildermuthbacteria bacterium RIFCSPLOWO2_02_FULL_47_9c</name>
    <dbReference type="NCBI Taxonomy" id="1802466"/>
    <lineage>
        <taxon>Bacteria</taxon>
        <taxon>Candidatus Wildermuthiibacteriota</taxon>
    </lineage>
</organism>
<proteinExistence type="predicted"/>
<evidence type="ECO:0000313" key="1">
    <source>
        <dbReference type="EMBL" id="OHA76470.1"/>
    </source>
</evidence>
<dbReference type="EMBL" id="MHUL01000033">
    <property type="protein sequence ID" value="OHA76470.1"/>
    <property type="molecule type" value="Genomic_DNA"/>
</dbReference>
<sequence>MHVLIIPLLIIALLVGIYESGDIFKNLNLSLPAMGKDGLNIRQFLGAPAGPDSPLRNLSD</sequence>
<reference evidence="1 2" key="1">
    <citation type="journal article" date="2016" name="Nat. Commun.">
        <title>Thousands of microbial genomes shed light on interconnected biogeochemical processes in an aquifer system.</title>
        <authorList>
            <person name="Anantharaman K."/>
            <person name="Brown C.T."/>
            <person name="Hug L.A."/>
            <person name="Sharon I."/>
            <person name="Castelle C.J."/>
            <person name="Probst A.J."/>
            <person name="Thomas B.C."/>
            <person name="Singh A."/>
            <person name="Wilkins M.J."/>
            <person name="Karaoz U."/>
            <person name="Brodie E.L."/>
            <person name="Williams K.H."/>
            <person name="Hubbard S.S."/>
            <person name="Banfield J.F."/>
        </authorList>
    </citation>
    <scope>NUCLEOTIDE SEQUENCE [LARGE SCALE GENOMIC DNA]</scope>
</reference>
<protein>
    <submittedName>
        <fullName evidence="1">Uncharacterized protein</fullName>
    </submittedName>
</protein>
<dbReference type="Proteomes" id="UP000178222">
    <property type="component" value="Unassembled WGS sequence"/>
</dbReference>
<dbReference type="AlphaFoldDB" id="A0A1G2RUD8"/>
<evidence type="ECO:0000313" key="2">
    <source>
        <dbReference type="Proteomes" id="UP000178222"/>
    </source>
</evidence>
<name>A0A1G2RUD8_9BACT</name>
<comment type="caution">
    <text evidence="1">The sequence shown here is derived from an EMBL/GenBank/DDBJ whole genome shotgun (WGS) entry which is preliminary data.</text>
</comment>
<gene>
    <name evidence="1" type="ORF">A3J30_00330</name>
</gene>
<accession>A0A1G2RUD8</accession>